<dbReference type="InterPro" id="IPR050318">
    <property type="entry name" value="DENR/SUI1_TIF"/>
</dbReference>
<organism evidence="6">
    <name type="scientific">Pseudidiomarina aestuarii</name>
    <dbReference type="NCBI Taxonomy" id="624146"/>
    <lineage>
        <taxon>Bacteria</taxon>
        <taxon>Pseudomonadati</taxon>
        <taxon>Pseudomonadota</taxon>
        <taxon>Gammaproteobacteria</taxon>
        <taxon>Alteromonadales</taxon>
        <taxon>Idiomarinaceae</taxon>
        <taxon>Pseudidiomarina</taxon>
    </lineage>
</organism>
<dbReference type="PANTHER" id="PTHR12789:SF0">
    <property type="entry name" value="DENSITY-REGULATED PROTEIN"/>
    <property type="match status" value="1"/>
</dbReference>
<evidence type="ECO:0000259" key="5">
    <source>
        <dbReference type="PROSITE" id="PS50296"/>
    </source>
</evidence>
<comment type="caution">
    <text evidence="6">The sequence shown here is derived from an EMBL/GenBank/DDBJ whole genome shotgun (WGS) entry which is preliminary data.</text>
</comment>
<keyword evidence="2" id="KW-0810">Translation regulation</keyword>
<feature type="domain" description="SUI1" evidence="5">
    <location>
        <begin position="39"/>
        <end position="105"/>
    </location>
</feature>
<evidence type="ECO:0000256" key="3">
    <source>
        <dbReference type="ARBA" id="ARBA00022917"/>
    </source>
</evidence>
<dbReference type="Pfam" id="PF01253">
    <property type="entry name" value="SUI1"/>
    <property type="match status" value="1"/>
</dbReference>
<dbReference type="AlphaFoldDB" id="A0A2T4CZ89"/>
<dbReference type="InterPro" id="IPR036877">
    <property type="entry name" value="SUI1_dom_sf"/>
</dbReference>
<dbReference type="EMBL" id="PYVN01000004">
    <property type="protein sequence ID" value="PTB86832.1"/>
    <property type="molecule type" value="Genomic_DNA"/>
</dbReference>
<accession>A0A2T4CZ89</accession>
<dbReference type="SUPFAM" id="SSF55159">
    <property type="entry name" value="eIF1-like"/>
    <property type="match status" value="1"/>
</dbReference>
<name>A0A2T4CZ89_9GAMM</name>
<proteinExistence type="inferred from homology"/>
<protein>
    <submittedName>
        <fullName evidence="6">Stress response translation initiation inhibitor YciH</fullName>
    </submittedName>
</protein>
<gene>
    <name evidence="6" type="ORF">C9940_00870</name>
</gene>
<feature type="compositionally biased region" description="Low complexity" evidence="4">
    <location>
        <begin position="14"/>
        <end position="32"/>
    </location>
</feature>
<dbReference type="GO" id="GO:0002188">
    <property type="term" value="P:translation reinitiation"/>
    <property type="evidence" value="ECO:0007669"/>
    <property type="project" value="TreeGrafter"/>
</dbReference>
<dbReference type="InterPro" id="IPR005872">
    <property type="entry name" value="SUI1_arc_bac"/>
</dbReference>
<comment type="similarity">
    <text evidence="1">Belongs to the SUI1 family.</text>
</comment>
<feature type="region of interest" description="Disordered" evidence="4">
    <location>
        <begin position="1"/>
        <end position="48"/>
    </location>
</feature>
<dbReference type="InterPro" id="IPR001950">
    <property type="entry name" value="SUI1"/>
</dbReference>
<keyword evidence="3" id="KW-0648">Protein biosynthesis</keyword>
<dbReference type="PIRSF" id="PIRSF037511">
    <property type="entry name" value="Transl_init_SUI1_pro"/>
    <property type="match status" value="1"/>
</dbReference>
<dbReference type="GO" id="GO:0006417">
    <property type="term" value="P:regulation of translation"/>
    <property type="evidence" value="ECO:0007669"/>
    <property type="project" value="UniProtKB-KW"/>
</dbReference>
<dbReference type="GO" id="GO:0003729">
    <property type="term" value="F:mRNA binding"/>
    <property type="evidence" value="ECO:0007669"/>
    <property type="project" value="TreeGrafter"/>
</dbReference>
<dbReference type="GO" id="GO:0001731">
    <property type="term" value="P:formation of translation preinitiation complex"/>
    <property type="evidence" value="ECO:0007669"/>
    <property type="project" value="TreeGrafter"/>
</dbReference>
<dbReference type="Gene3D" id="3.30.780.10">
    <property type="entry name" value="SUI1-like domain"/>
    <property type="match status" value="1"/>
</dbReference>
<dbReference type="PROSITE" id="PS50296">
    <property type="entry name" value="SUI1"/>
    <property type="match status" value="1"/>
</dbReference>
<evidence type="ECO:0000256" key="1">
    <source>
        <dbReference type="ARBA" id="ARBA00005422"/>
    </source>
</evidence>
<evidence type="ECO:0000256" key="2">
    <source>
        <dbReference type="ARBA" id="ARBA00022845"/>
    </source>
</evidence>
<evidence type="ECO:0000313" key="6">
    <source>
        <dbReference type="EMBL" id="PTB86832.1"/>
    </source>
</evidence>
<reference evidence="6" key="1">
    <citation type="submission" date="2018-03" db="EMBL/GenBank/DDBJ databases">
        <title>Cross-interface Injection: A General Nanoliter Liquid Handling Method Applied to Single Cells Genome Amplification Automated Nanoliter Liquid Handling Applied to Single Cell Multiple Displacement Amplification.</title>
        <authorList>
            <person name="Yun J."/>
            <person name="Xu P."/>
            <person name="Xu J."/>
            <person name="Dai X."/>
            <person name="Wang Y."/>
            <person name="Zheng X."/>
            <person name="Cao C."/>
            <person name="Yi Q."/>
            <person name="Zhu Y."/>
            <person name="Wang L."/>
            <person name="Dong Z."/>
            <person name="Huang Y."/>
            <person name="Huang L."/>
            <person name="Du W."/>
        </authorList>
    </citation>
    <scope>NUCLEOTIDE SEQUENCE [LARGE SCALE GENOMIC DNA]</scope>
    <source>
        <strain evidence="6">Z-D3-2</strain>
    </source>
</reference>
<dbReference type="PANTHER" id="PTHR12789">
    <property type="entry name" value="DENSITY-REGULATED PROTEIN HOMOLOG"/>
    <property type="match status" value="1"/>
</dbReference>
<dbReference type="GO" id="GO:0003743">
    <property type="term" value="F:translation initiation factor activity"/>
    <property type="evidence" value="ECO:0007669"/>
    <property type="project" value="InterPro"/>
</dbReference>
<dbReference type="CDD" id="cd11567">
    <property type="entry name" value="YciH_like"/>
    <property type="match status" value="1"/>
</dbReference>
<sequence length="113" mass="12079">MSSLQDQLKNLGFSTSDSATTESSTAPAHPTSQQTVPIRIQRQTKGRKGKGVTVLFNLELDAAEVQNMASQLRKKCGVGGAVKDGTIELQGDQREAAKAWLVEQGYQVKFAGG</sequence>
<evidence type="ECO:0000256" key="4">
    <source>
        <dbReference type="SAM" id="MobiDB-lite"/>
    </source>
</evidence>